<organism evidence="3 4">
    <name type="scientific">Adonisia turfae CCMR0081</name>
    <dbReference type="NCBI Taxonomy" id="2292702"/>
    <lineage>
        <taxon>Bacteria</taxon>
        <taxon>Bacillati</taxon>
        <taxon>Cyanobacteriota</taxon>
        <taxon>Adonisia</taxon>
        <taxon>Adonisia turfae</taxon>
    </lineage>
</organism>
<evidence type="ECO:0000313" key="4">
    <source>
        <dbReference type="Proteomes" id="UP000481033"/>
    </source>
</evidence>
<comment type="caution">
    <text evidence="3">The sequence shown here is derived from an EMBL/GenBank/DDBJ whole genome shotgun (WGS) entry which is preliminary data.</text>
</comment>
<dbReference type="RefSeq" id="WP_006515111.1">
    <property type="nucleotide sequence ID" value="NZ_QXHD01000004.1"/>
</dbReference>
<dbReference type="GO" id="GO:0016020">
    <property type="term" value="C:membrane"/>
    <property type="evidence" value="ECO:0007669"/>
    <property type="project" value="InterPro"/>
</dbReference>
<dbReference type="EMBL" id="QXHD01000004">
    <property type="protein sequence ID" value="NEZ55139.1"/>
    <property type="molecule type" value="Genomic_DNA"/>
</dbReference>
<reference evidence="3 4" key="1">
    <citation type="journal article" date="2020" name="Microb. Ecol.">
        <title>Ecogenomics of the Marine Benthic Filamentous Cyanobacterium Adonisia.</title>
        <authorList>
            <person name="Walter J.M."/>
            <person name="Coutinho F.H."/>
            <person name="Leomil L."/>
            <person name="Hargreaves P.I."/>
            <person name="Campeao M.E."/>
            <person name="Vieira V.V."/>
            <person name="Silva B.S."/>
            <person name="Fistarol G.O."/>
            <person name="Salomon P.S."/>
            <person name="Sawabe T."/>
            <person name="Mino S."/>
            <person name="Hosokawa M."/>
            <person name="Miyashita H."/>
            <person name="Maruyama F."/>
            <person name="van Verk M.C."/>
            <person name="Dutilh B.E."/>
            <person name="Thompson C.C."/>
            <person name="Thompson F.L."/>
        </authorList>
    </citation>
    <scope>NUCLEOTIDE SEQUENCE [LARGE SCALE GENOMIC DNA]</scope>
    <source>
        <strain evidence="3 4">CCMR0081</strain>
    </source>
</reference>
<feature type="transmembrane region" description="Helical" evidence="2">
    <location>
        <begin position="7"/>
        <end position="29"/>
    </location>
</feature>
<name>A0A6M0RG78_9CYAN</name>
<accession>A0A6M0RG78</accession>
<dbReference type="Pfam" id="PF02325">
    <property type="entry name" value="CCB3_YggT"/>
    <property type="match status" value="1"/>
</dbReference>
<keyword evidence="4" id="KW-1185">Reference proteome</keyword>
<evidence type="ECO:0000256" key="2">
    <source>
        <dbReference type="SAM" id="Phobius"/>
    </source>
</evidence>
<comment type="similarity">
    <text evidence="1">Belongs to the YggT family.</text>
</comment>
<proteinExistence type="inferred from homology"/>
<dbReference type="Proteomes" id="UP000481033">
    <property type="component" value="Unassembled WGS sequence"/>
</dbReference>
<feature type="transmembrane region" description="Helical" evidence="2">
    <location>
        <begin position="56"/>
        <end position="77"/>
    </location>
</feature>
<dbReference type="AlphaFoldDB" id="A0A6M0RG78"/>
<evidence type="ECO:0000256" key="1">
    <source>
        <dbReference type="ARBA" id="ARBA00010894"/>
    </source>
</evidence>
<dbReference type="InterPro" id="IPR003425">
    <property type="entry name" value="CCB3/YggT"/>
</dbReference>
<dbReference type="PANTHER" id="PTHR33219:SF14">
    <property type="entry name" value="PROTEIN COFACTOR ASSEMBLY OF COMPLEX C SUBUNIT B CCB3, CHLOROPLASTIC-RELATED"/>
    <property type="match status" value="1"/>
</dbReference>
<gene>
    <name evidence="3" type="ORF">DXZ20_05495</name>
</gene>
<keyword evidence="2" id="KW-0472">Membrane</keyword>
<keyword evidence="2" id="KW-0812">Transmembrane</keyword>
<sequence length="99" mass="10819">MLQVIPAALAQFISIYLALLLVRVLLSWLPNLDWGNPLLSALSQITDPYLNLFRSVIPPLGGIDFSAILAFIVLQFVRSALVQATYALAASGYMAYSSF</sequence>
<dbReference type="PANTHER" id="PTHR33219">
    <property type="entry name" value="YLMG HOMOLOG PROTEIN 2, CHLOROPLASTIC"/>
    <property type="match status" value="1"/>
</dbReference>
<evidence type="ECO:0000313" key="3">
    <source>
        <dbReference type="EMBL" id="NEZ55139.1"/>
    </source>
</evidence>
<protein>
    <submittedName>
        <fullName evidence="3">YggT family protein</fullName>
    </submittedName>
</protein>
<keyword evidence="2" id="KW-1133">Transmembrane helix</keyword>